<protein>
    <submittedName>
        <fullName evidence="2">Uncharacterized protein</fullName>
    </submittedName>
</protein>
<proteinExistence type="predicted"/>
<evidence type="ECO:0000313" key="2">
    <source>
        <dbReference type="EMBL" id="CAG6393463.1"/>
    </source>
</evidence>
<keyword evidence="3" id="KW-1185">Reference proteome</keyword>
<sequence length="57" mass="6096">MFCLYPAKSSCPGMSQRDSVIPMMGGWRRDRGGVDDSGGRSGGRARDRGELASRGGF</sequence>
<feature type="compositionally biased region" description="Basic and acidic residues" evidence="1">
    <location>
        <begin position="27"/>
        <end position="51"/>
    </location>
</feature>
<evidence type="ECO:0000256" key="1">
    <source>
        <dbReference type="SAM" id="MobiDB-lite"/>
    </source>
</evidence>
<name>A0A9W4DNM1_9ACTN</name>
<evidence type="ECO:0000313" key="3">
    <source>
        <dbReference type="Proteomes" id="UP001152519"/>
    </source>
</evidence>
<gene>
    <name evidence="2" type="ORF">SCOCK_200075</name>
</gene>
<reference evidence="2" key="1">
    <citation type="submission" date="2021-05" db="EMBL/GenBank/DDBJ databases">
        <authorList>
            <person name="Arsene-Ploetze F."/>
        </authorList>
    </citation>
    <scope>NUCLEOTIDE SEQUENCE</scope>
    <source>
        <strain evidence="2">DSM 42138</strain>
    </source>
</reference>
<dbReference type="EMBL" id="CAJSLV010000049">
    <property type="protein sequence ID" value="CAG6393463.1"/>
    <property type="molecule type" value="Genomic_DNA"/>
</dbReference>
<comment type="caution">
    <text evidence="2">The sequence shown here is derived from an EMBL/GenBank/DDBJ whole genome shotgun (WGS) entry which is preliminary data.</text>
</comment>
<accession>A0A9W4DNM1</accession>
<feature type="region of interest" description="Disordered" evidence="1">
    <location>
        <begin position="14"/>
        <end position="57"/>
    </location>
</feature>
<dbReference type="AlphaFoldDB" id="A0A9W4DNM1"/>
<organism evidence="2 3">
    <name type="scientific">Actinacidiphila cocklensis</name>
    <dbReference type="NCBI Taxonomy" id="887465"/>
    <lineage>
        <taxon>Bacteria</taxon>
        <taxon>Bacillati</taxon>
        <taxon>Actinomycetota</taxon>
        <taxon>Actinomycetes</taxon>
        <taxon>Kitasatosporales</taxon>
        <taxon>Streptomycetaceae</taxon>
        <taxon>Actinacidiphila</taxon>
    </lineage>
</organism>
<dbReference type="Proteomes" id="UP001152519">
    <property type="component" value="Unassembled WGS sequence"/>
</dbReference>